<dbReference type="Pfam" id="PF12023">
    <property type="entry name" value="DUF3511"/>
    <property type="match status" value="1"/>
</dbReference>
<dbReference type="Proteomes" id="UP001289374">
    <property type="component" value="Unassembled WGS sequence"/>
</dbReference>
<evidence type="ECO:0000313" key="3">
    <source>
        <dbReference type="Proteomes" id="UP001289374"/>
    </source>
</evidence>
<sequence>MEDSGGRPSFRSGGGERRLEIVSGRGYYYYNGNQMYTAASRPRTPCSPPVGHHQAAASRPGEAAAAAAAKPWGFSDPEMKRRKRIAKYKVYSVEGRVKASIRKGLRWIKNKCSEIIHGY</sequence>
<reference evidence="2" key="1">
    <citation type="submission" date="2020-06" db="EMBL/GenBank/DDBJ databases">
        <authorList>
            <person name="Li T."/>
            <person name="Hu X."/>
            <person name="Zhang T."/>
            <person name="Song X."/>
            <person name="Zhang H."/>
            <person name="Dai N."/>
            <person name="Sheng W."/>
            <person name="Hou X."/>
            <person name="Wei L."/>
        </authorList>
    </citation>
    <scope>NUCLEOTIDE SEQUENCE</scope>
    <source>
        <strain evidence="2">K16</strain>
        <tissue evidence="2">Leaf</tissue>
    </source>
</reference>
<gene>
    <name evidence="2" type="ORF">Sango_0277000</name>
</gene>
<proteinExistence type="predicted"/>
<dbReference type="InterPro" id="IPR021899">
    <property type="entry name" value="DUF3511"/>
</dbReference>
<comment type="caution">
    <text evidence="2">The sequence shown here is derived from an EMBL/GenBank/DDBJ whole genome shotgun (WGS) entry which is preliminary data.</text>
</comment>
<dbReference type="PANTHER" id="PTHR33193:SF13">
    <property type="entry name" value="EXPRESSED PROTEIN"/>
    <property type="match status" value="1"/>
</dbReference>
<dbReference type="AlphaFoldDB" id="A0AAE1X7Z1"/>
<accession>A0AAE1X7Z1</accession>
<feature type="region of interest" description="Disordered" evidence="1">
    <location>
        <begin position="40"/>
        <end position="64"/>
    </location>
</feature>
<feature type="compositionally biased region" description="Low complexity" evidence="1">
    <location>
        <begin position="55"/>
        <end position="64"/>
    </location>
</feature>
<keyword evidence="3" id="KW-1185">Reference proteome</keyword>
<dbReference type="PANTHER" id="PTHR33193">
    <property type="entry name" value="DOMAIN PROTEIN, PUTATIVE (DUF3511)-RELATED"/>
    <property type="match status" value="1"/>
</dbReference>
<evidence type="ECO:0008006" key="4">
    <source>
        <dbReference type="Google" id="ProtNLM"/>
    </source>
</evidence>
<evidence type="ECO:0000313" key="2">
    <source>
        <dbReference type="EMBL" id="KAK4406960.1"/>
    </source>
</evidence>
<dbReference type="EMBL" id="JACGWL010000002">
    <property type="protein sequence ID" value="KAK4406960.1"/>
    <property type="molecule type" value="Genomic_DNA"/>
</dbReference>
<protein>
    <recommendedName>
        <fullName evidence="4">DUF3511 domain protein</fullName>
    </recommendedName>
</protein>
<name>A0AAE1X7Z1_9LAMI</name>
<organism evidence="2 3">
    <name type="scientific">Sesamum angolense</name>
    <dbReference type="NCBI Taxonomy" id="2727404"/>
    <lineage>
        <taxon>Eukaryota</taxon>
        <taxon>Viridiplantae</taxon>
        <taxon>Streptophyta</taxon>
        <taxon>Embryophyta</taxon>
        <taxon>Tracheophyta</taxon>
        <taxon>Spermatophyta</taxon>
        <taxon>Magnoliopsida</taxon>
        <taxon>eudicotyledons</taxon>
        <taxon>Gunneridae</taxon>
        <taxon>Pentapetalae</taxon>
        <taxon>asterids</taxon>
        <taxon>lamiids</taxon>
        <taxon>Lamiales</taxon>
        <taxon>Pedaliaceae</taxon>
        <taxon>Sesamum</taxon>
    </lineage>
</organism>
<reference evidence="2" key="2">
    <citation type="journal article" date="2024" name="Plant">
        <title>Genomic evolution and insights into agronomic trait innovations of Sesamum species.</title>
        <authorList>
            <person name="Miao H."/>
            <person name="Wang L."/>
            <person name="Qu L."/>
            <person name="Liu H."/>
            <person name="Sun Y."/>
            <person name="Le M."/>
            <person name="Wang Q."/>
            <person name="Wei S."/>
            <person name="Zheng Y."/>
            <person name="Lin W."/>
            <person name="Duan Y."/>
            <person name="Cao H."/>
            <person name="Xiong S."/>
            <person name="Wang X."/>
            <person name="Wei L."/>
            <person name="Li C."/>
            <person name="Ma Q."/>
            <person name="Ju M."/>
            <person name="Zhao R."/>
            <person name="Li G."/>
            <person name="Mu C."/>
            <person name="Tian Q."/>
            <person name="Mei H."/>
            <person name="Zhang T."/>
            <person name="Gao T."/>
            <person name="Zhang H."/>
        </authorList>
    </citation>
    <scope>NUCLEOTIDE SEQUENCE</scope>
    <source>
        <strain evidence="2">K16</strain>
    </source>
</reference>
<evidence type="ECO:0000256" key="1">
    <source>
        <dbReference type="SAM" id="MobiDB-lite"/>
    </source>
</evidence>